<evidence type="ECO:0000313" key="2">
    <source>
        <dbReference type="EMBL" id="MBX40462.1"/>
    </source>
</evidence>
<evidence type="ECO:0000256" key="1">
    <source>
        <dbReference type="SAM" id="Phobius"/>
    </source>
</evidence>
<accession>A0A2P2NDC8</accession>
<keyword evidence="1" id="KW-1133">Transmembrane helix</keyword>
<protein>
    <submittedName>
        <fullName evidence="2">Uncharacterized protein</fullName>
    </submittedName>
</protein>
<keyword evidence="1" id="KW-0812">Transmembrane</keyword>
<keyword evidence="1" id="KW-0472">Membrane</keyword>
<name>A0A2P2NDC8_RHIMU</name>
<dbReference type="EMBL" id="GGEC01059978">
    <property type="protein sequence ID" value="MBX40462.1"/>
    <property type="molecule type" value="Transcribed_RNA"/>
</dbReference>
<sequence>MKSTLSYFYWLCPWLYCQLILPRNLPISFRMPLPTSPLYQSMMCIIVLSAYFGYDSLVISFLFPCSIFA</sequence>
<proteinExistence type="predicted"/>
<organism evidence="2">
    <name type="scientific">Rhizophora mucronata</name>
    <name type="common">Asiatic mangrove</name>
    <dbReference type="NCBI Taxonomy" id="61149"/>
    <lineage>
        <taxon>Eukaryota</taxon>
        <taxon>Viridiplantae</taxon>
        <taxon>Streptophyta</taxon>
        <taxon>Embryophyta</taxon>
        <taxon>Tracheophyta</taxon>
        <taxon>Spermatophyta</taxon>
        <taxon>Magnoliopsida</taxon>
        <taxon>eudicotyledons</taxon>
        <taxon>Gunneridae</taxon>
        <taxon>Pentapetalae</taxon>
        <taxon>rosids</taxon>
        <taxon>fabids</taxon>
        <taxon>Malpighiales</taxon>
        <taxon>Rhizophoraceae</taxon>
        <taxon>Rhizophora</taxon>
    </lineage>
</organism>
<reference evidence="2" key="1">
    <citation type="submission" date="2018-02" db="EMBL/GenBank/DDBJ databases">
        <title>Rhizophora mucronata_Transcriptome.</title>
        <authorList>
            <person name="Meera S.P."/>
            <person name="Sreeshan A."/>
            <person name="Augustine A."/>
        </authorList>
    </citation>
    <scope>NUCLEOTIDE SEQUENCE</scope>
    <source>
        <tissue evidence="2">Leaf</tissue>
    </source>
</reference>
<feature type="transmembrane region" description="Helical" evidence="1">
    <location>
        <begin position="6"/>
        <end position="25"/>
    </location>
</feature>
<dbReference type="AlphaFoldDB" id="A0A2P2NDC8"/>
<feature type="transmembrane region" description="Helical" evidence="1">
    <location>
        <begin position="37"/>
        <end position="54"/>
    </location>
</feature>